<gene>
    <name evidence="2" type="ORF">GPUH_LOCUS16968</name>
</gene>
<reference evidence="2 3" key="2">
    <citation type="submission" date="2018-11" db="EMBL/GenBank/DDBJ databases">
        <authorList>
            <consortium name="Pathogen Informatics"/>
        </authorList>
    </citation>
    <scope>NUCLEOTIDE SEQUENCE [LARGE SCALE GENOMIC DNA]</scope>
</reference>
<protein>
    <submittedName>
        <fullName evidence="4">DUF4604 domain-containing protein</fullName>
    </submittedName>
</protein>
<name>A0A183E7M7_9BILA</name>
<dbReference type="AlphaFoldDB" id="A0A183E7M7"/>
<accession>A0A183E7M7</accession>
<reference evidence="4" key="1">
    <citation type="submission" date="2016-06" db="UniProtKB">
        <authorList>
            <consortium name="WormBaseParasite"/>
        </authorList>
    </citation>
    <scope>IDENTIFICATION</scope>
</reference>
<feature type="compositionally biased region" description="Polar residues" evidence="1">
    <location>
        <begin position="114"/>
        <end position="123"/>
    </location>
</feature>
<dbReference type="WBParaSite" id="GPUH_0001699001-mRNA-1">
    <property type="protein sequence ID" value="GPUH_0001699001-mRNA-1"/>
    <property type="gene ID" value="GPUH_0001699001"/>
</dbReference>
<feature type="region of interest" description="Disordered" evidence="1">
    <location>
        <begin position="77"/>
        <end position="127"/>
    </location>
</feature>
<evidence type="ECO:0000256" key="1">
    <source>
        <dbReference type="SAM" id="MobiDB-lite"/>
    </source>
</evidence>
<keyword evidence="3" id="KW-1185">Reference proteome</keyword>
<evidence type="ECO:0000313" key="3">
    <source>
        <dbReference type="Proteomes" id="UP000271098"/>
    </source>
</evidence>
<dbReference type="EMBL" id="UYRT01084488">
    <property type="protein sequence ID" value="VDN28910.1"/>
    <property type="molecule type" value="Genomic_DNA"/>
</dbReference>
<organism evidence="4">
    <name type="scientific">Gongylonema pulchrum</name>
    <dbReference type="NCBI Taxonomy" id="637853"/>
    <lineage>
        <taxon>Eukaryota</taxon>
        <taxon>Metazoa</taxon>
        <taxon>Ecdysozoa</taxon>
        <taxon>Nematoda</taxon>
        <taxon>Chromadorea</taxon>
        <taxon>Rhabditida</taxon>
        <taxon>Spirurina</taxon>
        <taxon>Spiruromorpha</taxon>
        <taxon>Spiruroidea</taxon>
        <taxon>Gongylonematidae</taxon>
        <taxon>Gongylonema</taxon>
    </lineage>
</organism>
<dbReference type="Proteomes" id="UP000271098">
    <property type="component" value="Unassembled WGS sequence"/>
</dbReference>
<proteinExistence type="predicted"/>
<evidence type="ECO:0000313" key="4">
    <source>
        <dbReference type="WBParaSite" id="GPUH_0001699001-mRNA-1"/>
    </source>
</evidence>
<evidence type="ECO:0000313" key="2">
    <source>
        <dbReference type="EMBL" id="VDN28910.1"/>
    </source>
</evidence>
<sequence length="181" mass="20500">MGTRFRPPLEHTEPEGHIASDVVEEALTPRARRFLTHLCFVVAEFLKPPLEHTEPEGHIASDVVEEALTPRARRKLQEQKIRHEEELEENLEETGKAMKDGMTSVQTHEKHPSGPTTPISTPRLTPKLNLKFGKDKEQKGIEESGFNFGKSKITSKHEIVRRGKDVDVKVESLKLGKDDQL</sequence>